<dbReference type="GO" id="GO:0006412">
    <property type="term" value="P:translation"/>
    <property type="evidence" value="ECO:0007669"/>
    <property type="project" value="UniProtKB-UniRule"/>
</dbReference>
<comment type="similarity">
    <text evidence="1 7 8">Belongs to the universal ribosomal protein uL3 family.</text>
</comment>
<keyword evidence="3 7" id="KW-0694">RNA-binding</keyword>
<evidence type="ECO:0000256" key="2">
    <source>
        <dbReference type="ARBA" id="ARBA00022730"/>
    </source>
</evidence>
<accession>A0A0H4TB96</accession>
<gene>
    <name evidence="7 10" type="primary">rplC</name>
</gene>
<evidence type="ECO:0000256" key="6">
    <source>
        <dbReference type="ARBA" id="ARBA00035243"/>
    </source>
</evidence>
<comment type="function">
    <text evidence="7 9">One of the primary rRNA binding proteins, it binds directly near the 3'-end of the 23S rRNA, where it nucleates assembly of the 50S subunit.</text>
</comment>
<organism evidence="10">
    <name type="scientific">uncultured bacterium Rifle_16ft_4_minimus_4190</name>
    <dbReference type="NCBI Taxonomy" id="1665159"/>
    <lineage>
        <taxon>Bacteria</taxon>
        <taxon>environmental samples</taxon>
    </lineage>
</organism>
<dbReference type="GO" id="GO:0003735">
    <property type="term" value="F:structural constituent of ribosome"/>
    <property type="evidence" value="ECO:0007669"/>
    <property type="project" value="UniProtKB-UniRule"/>
</dbReference>
<dbReference type="NCBIfam" id="TIGR03625">
    <property type="entry name" value="L3_bact"/>
    <property type="match status" value="1"/>
</dbReference>
<evidence type="ECO:0000256" key="9">
    <source>
        <dbReference type="RuleBase" id="RU003906"/>
    </source>
</evidence>
<keyword evidence="5 7" id="KW-0687">Ribonucleoprotein</keyword>
<evidence type="ECO:0000256" key="3">
    <source>
        <dbReference type="ARBA" id="ARBA00022884"/>
    </source>
</evidence>
<reference evidence="10" key="1">
    <citation type="journal article" date="2015" name="ISME J.">
        <title>Aquifer environment selects for microbial species cohorts in sediment and groundwater.</title>
        <authorList>
            <person name="Hug L.A."/>
            <person name="Thomas B.C."/>
            <person name="Brown C.T."/>
            <person name="Frischkorn K.R."/>
            <person name="Williams K.H."/>
            <person name="Tringe S.G."/>
            <person name="Banfield J.F."/>
        </authorList>
    </citation>
    <scope>NUCLEOTIDE SEQUENCE</scope>
</reference>
<comment type="subunit">
    <text evidence="7 9">Part of the 50S ribosomal subunit. Forms a cluster with proteins L14 and L19.</text>
</comment>
<dbReference type="GO" id="GO:0019843">
    <property type="term" value="F:rRNA binding"/>
    <property type="evidence" value="ECO:0007669"/>
    <property type="project" value="UniProtKB-UniRule"/>
</dbReference>
<dbReference type="Pfam" id="PF00297">
    <property type="entry name" value="Ribosomal_L3"/>
    <property type="match status" value="1"/>
</dbReference>
<dbReference type="InterPro" id="IPR019927">
    <property type="entry name" value="Ribosomal_uL3_bac/org-type"/>
</dbReference>
<keyword evidence="4 7" id="KW-0689">Ribosomal protein</keyword>
<evidence type="ECO:0000256" key="1">
    <source>
        <dbReference type="ARBA" id="ARBA00006540"/>
    </source>
</evidence>
<name>A0A0H4TB96_9BACT</name>
<evidence type="ECO:0000256" key="7">
    <source>
        <dbReference type="HAMAP-Rule" id="MF_01325"/>
    </source>
</evidence>
<evidence type="ECO:0000256" key="4">
    <source>
        <dbReference type="ARBA" id="ARBA00022980"/>
    </source>
</evidence>
<evidence type="ECO:0000313" key="10">
    <source>
        <dbReference type="EMBL" id="AKQ04125.1"/>
    </source>
</evidence>
<dbReference type="PANTHER" id="PTHR11229">
    <property type="entry name" value="50S RIBOSOMAL PROTEIN L3"/>
    <property type="match status" value="1"/>
</dbReference>
<dbReference type="PANTHER" id="PTHR11229:SF16">
    <property type="entry name" value="LARGE RIBOSOMAL SUBUNIT PROTEIN UL3C"/>
    <property type="match status" value="1"/>
</dbReference>
<dbReference type="PROSITE" id="PS00474">
    <property type="entry name" value="RIBOSOMAL_L3"/>
    <property type="match status" value="1"/>
</dbReference>
<keyword evidence="2 7" id="KW-0699">rRNA-binding</keyword>
<dbReference type="FunFam" id="3.30.160.810:FF:000001">
    <property type="entry name" value="50S ribosomal protein L3"/>
    <property type="match status" value="1"/>
</dbReference>
<dbReference type="InterPro" id="IPR009000">
    <property type="entry name" value="Transl_B-barrel_sf"/>
</dbReference>
<dbReference type="HAMAP" id="MF_01325_B">
    <property type="entry name" value="Ribosomal_uL3_B"/>
    <property type="match status" value="1"/>
</dbReference>
<proteinExistence type="inferred from homology"/>
<sequence>MLNGLLGKKLGMTQIFKEDGTVIPVTIIEAGPCTVVQKKSVETDGYNAVQLGFIAKGKKGINKPTKGHFDKAKTKPVRFLRELRVEKSDDIQVGHTVDVDMFKPGEKIDISGISKGRGFAGVMKRHGFAGFPASRGTHEYFRHSGSISGGRTIRSRIFLGKKMPGHMGCEKVTLLNLEVVKIIKENNLLFIKGATPGANGGILFIRKK</sequence>
<dbReference type="GO" id="GO:0022625">
    <property type="term" value="C:cytosolic large ribosomal subunit"/>
    <property type="evidence" value="ECO:0007669"/>
    <property type="project" value="TreeGrafter"/>
</dbReference>
<dbReference type="FunFam" id="2.40.30.10:FF:000004">
    <property type="entry name" value="50S ribosomal protein L3"/>
    <property type="match status" value="1"/>
</dbReference>
<dbReference type="EMBL" id="KT007029">
    <property type="protein sequence ID" value="AKQ04125.1"/>
    <property type="molecule type" value="Genomic_DNA"/>
</dbReference>
<evidence type="ECO:0000256" key="8">
    <source>
        <dbReference type="RuleBase" id="RU003905"/>
    </source>
</evidence>
<dbReference type="InterPro" id="IPR000597">
    <property type="entry name" value="Ribosomal_uL3"/>
</dbReference>
<evidence type="ECO:0000256" key="5">
    <source>
        <dbReference type="ARBA" id="ARBA00023274"/>
    </source>
</evidence>
<dbReference type="Gene3D" id="2.40.30.10">
    <property type="entry name" value="Translation factors"/>
    <property type="match status" value="1"/>
</dbReference>
<dbReference type="Gene3D" id="3.30.160.810">
    <property type="match status" value="1"/>
</dbReference>
<dbReference type="SUPFAM" id="SSF50447">
    <property type="entry name" value="Translation proteins"/>
    <property type="match status" value="1"/>
</dbReference>
<dbReference type="AlphaFoldDB" id="A0A0H4TB96"/>
<protein>
    <recommendedName>
        <fullName evidence="6 7">Large ribosomal subunit protein uL3</fullName>
    </recommendedName>
</protein>
<dbReference type="InterPro" id="IPR019926">
    <property type="entry name" value="Ribosomal_uL3_CS"/>
</dbReference>